<organism evidence="3 4">
    <name type="scientific">Aestuariispira insulae</name>
    <dbReference type="NCBI Taxonomy" id="1461337"/>
    <lineage>
        <taxon>Bacteria</taxon>
        <taxon>Pseudomonadati</taxon>
        <taxon>Pseudomonadota</taxon>
        <taxon>Alphaproteobacteria</taxon>
        <taxon>Rhodospirillales</taxon>
        <taxon>Kiloniellaceae</taxon>
        <taxon>Aestuariispira</taxon>
    </lineage>
</organism>
<dbReference type="InterPro" id="IPR002539">
    <property type="entry name" value="MaoC-like_dom"/>
</dbReference>
<feature type="domain" description="MaoC-like" evidence="2">
    <location>
        <begin position="35"/>
        <end position="138"/>
    </location>
</feature>
<protein>
    <submittedName>
        <fullName evidence="3">3-hydroxybutyryl-CoA dehydratase</fullName>
    </submittedName>
</protein>
<comment type="caution">
    <text evidence="3">The sequence shown here is derived from an EMBL/GenBank/DDBJ whole genome shotgun (WGS) entry which is preliminary data.</text>
</comment>
<dbReference type="RefSeq" id="WP_115937483.1">
    <property type="nucleotide sequence ID" value="NZ_QRDW01000007.1"/>
</dbReference>
<sequence>MNKETGAGIAHLDHREDINGYYLEELTVGMSAVFAKTITESDIVLFSGVTGDMNPVHVNEEYARGTMFKGRIAHGMLTGSLISTVLGMKMPGPGCIYVSQELKFLAPVRIGDTATARATIVEIIPEKKRVVMETTVHVGDKMVLTGVGKMMVRSKADQMAAE</sequence>
<evidence type="ECO:0000313" key="4">
    <source>
        <dbReference type="Proteomes" id="UP000256845"/>
    </source>
</evidence>
<dbReference type="GO" id="GO:0006633">
    <property type="term" value="P:fatty acid biosynthetic process"/>
    <property type="evidence" value="ECO:0007669"/>
    <property type="project" value="TreeGrafter"/>
</dbReference>
<dbReference type="OrthoDB" id="9800237at2"/>
<dbReference type="SUPFAM" id="SSF54637">
    <property type="entry name" value="Thioesterase/thiol ester dehydrase-isomerase"/>
    <property type="match status" value="1"/>
</dbReference>
<reference evidence="3 4" key="1">
    <citation type="submission" date="2018-07" db="EMBL/GenBank/DDBJ databases">
        <title>Genomic Encyclopedia of Type Strains, Phase III (KMG-III): the genomes of soil and plant-associated and newly described type strains.</title>
        <authorList>
            <person name="Whitman W."/>
        </authorList>
    </citation>
    <scope>NUCLEOTIDE SEQUENCE [LARGE SCALE GENOMIC DNA]</scope>
    <source>
        <strain evidence="3 4">CECT 8488</strain>
    </source>
</reference>
<gene>
    <name evidence="3" type="ORF">DFP90_10737</name>
</gene>
<evidence type="ECO:0000256" key="1">
    <source>
        <dbReference type="ARBA" id="ARBA00023239"/>
    </source>
</evidence>
<dbReference type="AlphaFoldDB" id="A0A3D9HGE9"/>
<dbReference type="Gene3D" id="3.10.129.10">
    <property type="entry name" value="Hotdog Thioesterase"/>
    <property type="match status" value="1"/>
</dbReference>
<evidence type="ECO:0000313" key="3">
    <source>
        <dbReference type="EMBL" id="RED48534.1"/>
    </source>
</evidence>
<dbReference type="EMBL" id="QRDW01000007">
    <property type="protein sequence ID" value="RED48534.1"/>
    <property type="molecule type" value="Genomic_DNA"/>
</dbReference>
<dbReference type="GO" id="GO:0019171">
    <property type="term" value="F:(3R)-hydroxyacyl-[acyl-carrier-protein] dehydratase activity"/>
    <property type="evidence" value="ECO:0007669"/>
    <property type="project" value="TreeGrafter"/>
</dbReference>
<dbReference type="InterPro" id="IPR050965">
    <property type="entry name" value="UPF0336/Enoyl-CoA_hydratase"/>
</dbReference>
<dbReference type="FunFam" id="3.10.129.10:FF:000042">
    <property type="entry name" value="MaoC domain protein dehydratase"/>
    <property type="match status" value="1"/>
</dbReference>
<keyword evidence="1" id="KW-0456">Lyase</keyword>
<proteinExistence type="predicted"/>
<dbReference type="InterPro" id="IPR029069">
    <property type="entry name" value="HotDog_dom_sf"/>
</dbReference>
<keyword evidence="4" id="KW-1185">Reference proteome</keyword>
<dbReference type="CDD" id="cd03449">
    <property type="entry name" value="R_hydratase"/>
    <property type="match status" value="1"/>
</dbReference>
<dbReference type="PANTHER" id="PTHR43437">
    <property type="entry name" value="HYDROXYACYL-THIOESTER DEHYDRATASE TYPE 2, MITOCHONDRIAL-RELATED"/>
    <property type="match status" value="1"/>
</dbReference>
<evidence type="ECO:0000259" key="2">
    <source>
        <dbReference type="Pfam" id="PF01575"/>
    </source>
</evidence>
<dbReference type="Proteomes" id="UP000256845">
    <property type="component" value="Unassembled WGS sequence"/>
</dbReference>
<accession>A0A3D9HGE9</accession>
<dbReference type="Pfam" id="PF01575">
    <property type="entry name" value="MaoC_dehydratas"/>
    <property type="match status" value="1"/>
</dbReference>
<name>A0A3D9HGE9_9PROT</name>
<dbReference type="PANTHER" id="PTHR43437:SF3">
    <property type="entry name" value="HYDROXYACYL-THIOESTER DEHYDRATASE TYPE 2, MITOCHONDRIAL"/>
    <property type="match status" value="1"/>
</dbReference>